<dbReference type="CDD" id="cd01647">
    <property type="entry name" value="RT_LTR"/>
    <property type="match status" value="1"/>
</dbReference>
<keyword evidence="3" id="KW-0548">Nucleotidyltransferase</keyword>
<dbReference type="InterPro" id="IPR043502">
    <property type="entry name" value="DNA/RNA_pol_sf"/>
</dbReference>
<dbReference type="EC" id="2.7.7.49" evidence="1"/>
<dbReference type="InterPro" id="IPR041373">
    <property type="entry name" value="RT_RNaseH"/>
</dbReference>
<dbReference type="InterPro" id="IPR000477">
    <property type="entry name" value="RT_dom"/>
</dbReference>
<dbReference type="Pfam" id="PF17921">
    <property type="entry name" value="Integrase_H2C2"/>
    <property type="match status" value="1"/>
</dbReference>
<organism evidence="11 12">
    <name type="scientific">Phytophthora rubi</name>
    <dbReference type="NCBI Taxonomy" id="129364"/>
    <lineage>
        <taxon>Eukaryota</taxon>
        <taxon>Sar</taxon>
        <taxon>Stramenopiles</taxon>
        <taxon>Oomycota</taxon>
        <taxon>Peronosporomycetes</taxon>
        <taxon>Peronosporales</taxon>
        <taxon>Peronosporaceae</taxon>
        <taxon>Phytophthora</taxon>
    </lineage>
</organism>
<keyword evidence="4" id="KW-0540">Nuclease</keyword>
<dbReference type="GO" id="GO:0004519">
    <property type="term" value="F:endonuclease activity"/>
    <property type="evidence" value="ECO:0007669"/>
    <property type="project" value="UniProtKB-KW"/>
</dbReference>
<proteinExistence type="predicted"/>
<evidence type="ECO:0000313" key="11">
    <source>
        <dbReference type="EMBL" id="KAE8973001.1"/>
    </source>
</evidence>
<feature type="compositionally biased region" description="Basic and acidic residues" evidence="8">
    <location>
        <begin position="167"/>
        <end position="182"/>
    </location>
</feature>
<feature type="compositionally biased region" description="Basic and acidic residues" evidence="8">
    <location>
        <begin position="308"/>
        <end position="317"/>
    </location>
</feature>
<feature type="region of interest" description="Disordered" evidence="8">
    <location>
        <begin position="84"/>
        <end position="317"/>
    </location>
</feature>
<keyword evidence="2" id="KW-0808">Transferase</keyword>
<dbReference type="InterPro" id="IPR001584">
    <property type="entry name" value="Integrase_cat-core"/>
</dbReference>
<dbReference type="SUPFAM" id="SSF53098">
    <property type="entry name" value="Ribonuclease H-like"/>
    <property type="match status" value="1"/>
</dbReference>
<dbReference type="EMBL" id="QXFV01003909">
    <property type="protein sequence ID" value="KAE8973001.1"/>
    <property type="molecule type" value="Genomic_DNA"/>
</dbReference>
<evidence type="ECO:0000259" key="9">
    <source>
        <dbReference type="PROSITE" id="PS50878"/>
    </source>
</evidence>
<gene>
    <name evidence="11" type="ORF">PR001_g26437</name>
</gene>
<evidence type="ECO:0000256" key="1">
    <source>
        <dbReference type="ARBA" id="ARBA00012493"/>
    </source>
</evidence>
<dbReference type="PANTHER" id="PTHR37984:SF5">
    <property type="entry name" value="PROTEIN NYNRIN-LIKE"/>
    <property type="match status" value="1"/>
</dbReference>
<evidence type="ECO:0000256" key="4">
    <source>
        <dbReference type="ARBA" id="ARBA00022722"/>
    </source>
</evidence>
<keyword evidence="7" id="KW-0695">RNA-directed DNA polymerase</keyword>
<dbReference type="InterPro" id="IPR043128">
    <property type="entry name" value="Rev_trsase/Diguanyl_cyclase"/>
</dbReference>
<dbReference type="Gene3D" id="2.40.70.10">
    <property type="entry name" value="Acid Proteases"/>
    <property type="match status" value="1"/>
</dbReference>
<dbReference type="SUPFAM" id="SSF56672">
    <property type="entry name" value="DNA/RNA polymerases"/>
    <property type="match status" value="1"/>
</dbReference>
<dbReference type="GO" id="GO:0003676">
    <property type="term" value="F:nucleic acid binding"/>
    <property type="evidence" value="ECO:0007669"/>
    <property type="project" value="InterPro"/>
</dbReference>
<dbReference type="InterPro" id="IPR036397">
    <property type="entry name" value="RNaseH_sf"/>
</dbReference>
<dbReference type="Gene3D" id="3.30.70.270">
    <property type="match status" value="2"/>
</dbReference>
<feature type="non-terminal residue" evidence="11">
    <location>
        <position position="1481"/>
    </location>
</feature>
<evidence type="ECO:0000313" key="12">
    <source>
        <dbReference type="Proteomes" id="UP000429607"/>
    </source>
</evidence>
<dbReference type="Gene3D" id="1.10.340.70">
    <property type="match status" value="1"/>
</dbReference>
<dbReference type="Pfam" id="PF00078">
    <property type="entry name" value="RVT_1"/>
    <property type="match status" value="1"/>
</dbReference>
<dbReference type="FunFam" id="1.10.340.70:FF:000001">
    <property type="entry name" value="Retrovirus-related Pol polyprotein from transposon gypsy-like Protein"/>
    <property type="match status" value="1"/>
</dbReference>
<feature type="compositionally biased region" description="Basic residues" evidence="8">
    <location>
        <begin position="276"/>
        <end position="285"/>
    </location>
</feature>
<reference evidence="11 12" key="1">
    <citation type="submission" date="2018-09" db="EMBL/GenBank/DDBJ databases">
        <title>Genomic investigation of the strawberry pathogen Phytophthora fragariae indicates pathogenicity is determined by transcriptional variation in three key races.</title>
        <authorList>
            <person name="Adams T.M."/>
            <person name="Armitage A.D."/>
            <person name="Sobczyk M.K."/>
            <person name="Bates H.J."/>
            <person name="Dunwell J.M."/>
            <person name="Nellist C.F."/>
            <person name="Harrison R.J."/>
        </authorList>
    </citation>
    <scope>NUCLEOTIDE SEQUENCE [LARGE SCALE GENOMIC DNA]</scope>
    <source>
        <strain evidence="11 12">SCRP249</strain>
    </source>
</reference>
<protein>
    <recommendedName>
        <fullName evidence="1">RNA-directed DNA polymerase</fullName>
        <ecNumber evidence="1">2.7.7.49</ecNumber>
    </recommendedName>
</protein>
<dbReference type="CDD" id="cd00303">
    <property type="entry name" value="retropepsin_like"/>
    <property type="match status" value="1"/>
</dbReference>
<dbReference type="InterPro" id="IPR041588">
    <property type="entry name" value="Integrase_H2C2"/>
</dbReference>
<dbReference type="Pfam" id="PF17917">
    <property type="entry name" value="RT_RNaseH"/>
    <property type="match status" value="1"/>
</dbReference>
<feature type="non-terminal residue" evidence="11">
    <location>
        <position position="1"/>
    </location>
</feature>
<feature type="domain" description="Integrase catalytic" evidence="10">
    <location>
        <begin position="1397"/>
        <end position="1481"/>
    </location>
</feature>
<dbReference type="Gene3D" id="3.10.10.10">
    <property type="entry name" value="HIV Type 1 Reverse Transcriptase, subunit A, domain 1"/>
    <property type="match status" value="1"/>
</dbReference>
<dbReference type="SUPFAM" id="SSF50630">
    <property type="entry name" value="Acid proteases"/>
    <property type="match status" value="1"/>
</dbReference>
<dbReference type="FunFam" id="3.30.70.270:FF:000026">
    <property type="entry name" value="Transposon Ty3-G Gag-Pol polyprotein"/>
    <property type="match status" value="1"/>
</dbReference>
<evidence type="ECO:0000256" key="6">
    <source>
        <dbReference type="ARBA" id="ARBA00022801"/>
    </source>
</evidence>
<dbReference type="Proteomes" id="UP000429607">
    <property type="component" value="Unassembled WGS sequence"/>
</dbReference>
<evidence type="ECO:0000256" key="5">
    <source>
        <dbReference type="ARBA" id="ARBA00022759"/>
    </source>
</evidence>
<keyword evidence="6" id="KW-0378">Hydrolase</keyword>
<dbReference type="Gene3D" id="3.30.420.10">
    <property type="entry name" value="Ribonuclease H-like superfamily/Ribonuclease H"/>
    <property type="match status" value="1"/>
</dbReference>
<comment type="caution">
    <text evidence="11">The sequence shown here is derived from an EMBL/GenBank/DDBJ whole genome shotgun (WGS) entry which is preliminary data.</text>
</comment>
<dbReference type="GO" id="GO:0016787">
    <property type="term" value="F:hydrolase activity"/>
    <property type="evidence" value="ECO:0007669"/>
    <property type="project" value="UniProtKB-KW"/>
</dbReference>
<dbReference type="GO" id="GO:0015074">
    <property type="term" value="P:DNA integration"/>
    <property type="evidence" value="ECO:0007669"/>
    <property type="project" value="InterPro"/>
</dbReference>
<evidence type="ECO:0000256" key="2">
    <source>
        <dbReference type="ARBA" id="ARBA00022679"/>
    </source>
</evidence>
<dbReference type="PANTHER" id="PTHR37984">
    <property type="entry name" value="PROTEIN CBG26694"/>
    <property type="match status" value="1"/>
</dbReference>
<dbReference type="InterPro" id="IPR012337">
    <property type="entry name" value="RNaseH-like_sf"/>
</dbReference>
<evidence type="ECO:0000256" key="8">
    <source>
        <dbReference type="SAM" id="MobiDB-lite"/>
    </source>
</evidence>
<dbReference type="InterPro" id="IPR050951">
    <property type="entry name" value="Retrovirus_Pol_polyprotein"/>
</dbReference>
<dbReference type="PROSITE" id="PS50994">
    <property type="entry name" value="INTEGRASE"/>
    <property type="match status" value="1"/>
</dbReference>
<name>A0A6A3HTL4_9STRA</name>
<evidence type="ECO:0000256" key="7">
    <source>
        <dbReference type="ARBA" id="ARBA00022918"/>
    </source>
</evidence>
<feature type="compositionally biased region" description="Basic and acidic residues" evidence="8">
    <location>
        <begin position="107"/>
        <end position="117"/>
    </location>
</feature>
<feature type="compositionally biased region" description="Basic residues" evidence="8">
    <location>
        <begin position="118"/>
        <end position="133"/>
    </location>
</feature>
<evidence type="ECO:0000259" key="10">
    <source>
        <dbReference type="PROSITE" id="PS50994"/>
    </source>
</evidence>
<feature type="domain" description="Reverse transcriptase" evidence="9">
    <location>
        <begin position="874"/>
        <end position="1054"/>
    </location>
</feature>
<evidence type="ECO:0000256" key="3">
    <source>
        <dbReference type="ARBA" id="ARBA00022695"/>
    </source>
</evidence>
<dbReference type="CDD" id="cd09274">
    <property type="entry name" value="RNase_HI_RT_Ty3"/>
    <property type="match status" value="1"/>
</dbReference>
<keyword evidence="5" id="KW-0255">Endonuclease</keyword>
<dbReference type="GO" id="GO:0003964">
    <property type="term" value="F:RNA-directed DNA polymerase activity"/>
    <property type="evidence" value="ECO:0007669"/>
    <property type="project" value="UniProtKB-KW"/>
</dbReference>
<dbReference type="PROSITE" id="PS50878">
    <property type="entry name" value="RT_POL"/>
    <property type="match status" value="1"/>
</dbReference>
<accession>A0A6A3HTL4</accession>
<sequence>CGWSNRTKLYEFKLMVSPAVRNWRGQLPKHERRDWGRLSKRFKREYCRSKVSDAESYYTMTQDKDEKAVTFLYRKRAASIGAPALSLAGPDPGGGAQRRNVQLVGGPERRERSGERRGRQRGGQRAKRAKSRSGRVGEVETGDGAVRAARAPTPDGQSGDGATTARLHGEETTERRVRFVDEERVEQEATSGESVTKDGGEAPGAADAGTERERVSASVTRRLAGLMEVSVASEADPDEETKSADQDSAAEAEGATPKNIQTAIDAEMNAGDVKRRLDHARARRDRRAERERLAATASVQGAGGRMTSRREGGRERVEGLAEGVSDEQDIGMPEPSPEFEEAIDWSARAAQALCEVKARRQELEDGYVDLAIAEARRQEELAAGSAVGEFTTREGTARQLVTAAAGLEVIGEAGLARGDTTALQRTRARRRFERRVRKARAKELRELREMLERSRRPNGGYYRMDGERRRGRQDAARVLSLEEAEAIGIALPSATKVLRSRGKRTVTKQYDYHSGSVYAHPRMEQGDDGRRPRRVGQLRAVHAQTVESLPTARVEVKGKNERIKLDTGAQYSVAGEAWKELRERQEVLPPVDYVEGFTGAVSKVLGVWRFRMKTQYGQYMEVDALIIEGATTEFLLGEDWMLSHGVKIDLVSCEMKWYDGDVKKVVPFACTRTGQPDDQPAKVRLVRRARMQTQTCRNVAVAVAAPEGAVGVFMPRPRTKVNLLLAPTLTTVRGGKIVVPVLNLIGATTKLPSREVLGTWAPTSDDMTVMELDGELTNAKVKRWLDEKFGEAKPLSNEGELRMGHMGAEDKEVFLQLLRQYPALLEPRTGCPPATTLPVEHEIHTGNEPPIKVRPRRYAQSEHGVIDGEVKGMLKDGVIEKGDGAWGFSVVLVKKKDGSVRFCIDYRMLNAITKRDVYPLPRIDDTLDNLHGAKRYTSLDLHAGYWQVPVALKDRDKTAFVTRQGLFRFMRMPFGLANAPGTFQRMMDAVLRGLTWQTCLVYLDDVIVFSRGGVGQHVVELAMVLERLSNAGLSLKAKKCSFATERLEYLGHELDEKGVRPMASLVESVVNFPVPKDAAAIKSFVHMAGYYRRFVPNFAEKAAPLTRLLRKGVEWSWEAPQQEAFECLKRVLTGRPLLAYPDFSKPFTLVTDASKVGLGAALTQDQGQGEQPVAYASKVNAKNVAQYGITDLECAAVIWAVKLFRPYLYGRKFRLVTDHAALKWLMTSKDLTGRVHRWALQLQEYDFEIVYHPGKDNVVADALSRAPVRTVVGGRTDAAPPGGEGQLTDNEIAAEQAKDKTVQSLKGKKKYGDRRVGEEGALVYIYGRDGSKRVVLPSSLWAKGLRENHDSVFACHLRTPQTYAKIAANYWWPDMRAWVRRWVQSCRDCGTRKARAKEVIPPLRSQGVGDAGDRWALDVAGPLPVTDKGNRYVVAAVDYATRYAVVAAVPSHRAPDIANFIVEKLVMVYGPMRELVMDGAP</sequence>
<dbReference type="InterPro" id="IPR021109">
    <property type="entry name" value="Peptidase_aspartic_dom_sf"/>
</dbReference>